<feature type="compositionally biased region" description="Basic and acidic residues" evidence="1">
    <location>
        <begin position="76"/>
        <end position="90"/>
    </location>
</feature>
<name>A0A4D9EY74_9SAUR</name>
<evidence type="ECO:0000313" key="2">
    <source>
        <dbReference type="EMBL" id="TFK10764.1"/>
    </source>
</evidence>
<keyword evidence="3" id="KW-1185">Reference proteome</keyword>
<sequence>MSKSSPFTIRRVLTAKLGMISEWVGRLYCSSALQLRLPTLGRCTVPMHPALAMSHSSQIKDAVSTPPKNSTQHPKQQCEGRHHNGRETEWQARSLYNRRHMAHNS</sequence>
<evidence type="ECO:0000313" key="3">
    <source>
        <dbReference type="Proteomes" id="UP000297703"/>
    </source>
</evidence>
<organism evidence="2 3">
    <name type="scientific">Platysternon megacephalum</name>
    <name type="common">big-headed turtle</name>
    <dbReference type="NCBI Taxonomy" id="55544"/>
    <lineage>
        <taxon>Eukaryota</taxon>
        <taxon>Metazoa</taxon>
        <taxon>Chordata</taxon>
        <taxon>Craniata</taxon>
        <taxon>Vertebrata</taxon>
        <taxon>Euteleostomi</taxon>
        <taxon>Archelosauria</taxon>
        <taxon>Testudinata</taxon>
        <taxon>Testudines</taxon>
        <taxon>Cryptodira</taxon>
        <taxon>Durocryptodira</taxon>
        <taxon>Testudinoidea</taxon>
        <taxon>Platysternidae</taxon>
        <taxon>Platysternon</taxon>
    </lineage>
</organism>
<evidence type="ECO:0000256" key="1">
    <source>
        <dbReference type="SAM" id="MobiDB-lite"/>
    </source>
</evidence>
<reference evidence="2 3" key="1">
    <citation type="submission" date="2019-04" db="EMBL/GenBank/DDBJ databases">
        <title>Draft genome of the big-headed turtle Platysternon megacephalum.</title>
        <authorList>
            <person name="Gong S."/>
        </authorList>
    </citation>
    <scope>NUCLEOTIDE SEQUENCE [LARGE SCALE GENOMIC DNA]</scope>
    <source>
        <strain evidence="2">DO16091913</strain>
        <tissue evidence="2">Muscle</tissue>
    </source>
</reference>
<dbReference type="Proteomes" id="UP000297703">
    <property type="component" value="Unassembled WGS sequence"/>
</dbReference>
<protein>
    <submittedName>
        <fullName evidence="2">Barttin</fullName>
    </submittedName>
</protein>
<feature type="compositionally biased region" description="Polar residues" evidence="1">
    <location>
        <begin position="66"/>
        <end position="75"/>
    </location>
</feature>
<accession>A0A4D9EY74</accession>
<comment type="caution">
    <text evidence="2">The sequence shown here is derived from an EMBL/GenBank/DDBJ whole genome shotgun (WGS) entry which is preliminary data.</text>
</comment>
<proteinExistence type="predicted"/>
<reference evidence="2 3" key="2">
    <citation type="submission" date="2019-04" db="EMBL/GenBank/DDBJ databases">
        <title>The genome sequence of big-headed turtle.</title>
        <authorList>
            <person name="Gong S."/>
        </authorList>
    </citation>
    <scope>NUCLEOTIDE SEQUENCE [LARGE SCALE GENOMIC DNA]</scope>
    <source>
        <strain evidence="2">DO16091913</strain>
        <tissue evidence="2">Muscle</tissue>
    </source>
</reference>
<feature type="compositionally biased region" description="Basic residues" evidence="1">
    <location>
        <begin position="96"/>
        <end position="105"/>
    </location>
</feature>
<feature type="region of interest" description="Disordered" evidence="1">
    <location>
        <begin position="54"/>
        <end position="105"/>
    </location>
</feature>
<dbReference type="EMBL" id="QXTE01000039">
    <property type="protein sequence ID" value="TFK10764.1"/>
    <property type="molecule type" value="Genomic_DNA"/>
</dbReference>
<gene>
    <name evidence="2" type="ORF">DR999_PMT06173</name>
</gene>
<dbReference type="AlphaFoldDB" id="A0A4D9EY74"/>